<dbReference type="Gramene" id="Bo1g078760.1">
    <property type="protein sequence ID" value="Bo1g078760.1"/>
    <property type="gene ID" value="Bo1g078760"/>
</dbReference>
<name>A0A0D3A9E6_BRAOL</name>
<reference evidence="2 3" key="1">
    <citation type="journal article" date="2014" name="Genome Biol.">
        <title>Transcriptome and methylome profiling reveals relics of genome dominance in the mesopolyploid Brassica oleracea.</title>
        <authorList>
            <person name="Parkin I.A."/>
            <person name="Koh C."/>
            <person name="Tang H."/>
            <person name="Robinson S.J."/>
            <person name="Kagale S."/>
            <person name="Clarke W.E."/>
            <person name="Town C.D."/>
            <person name="Nixon J."/>
            <person name="Krishnakumar V."/>
            <person name="Bidwell S.L."/>
            <person name="Denoeud F."/>
            <person name="Belcram H."/>
            <person name="Links M.G."/>
            <person name="Just J."/>
            <person name="Clarke C."/>
            <person name="Bender T."/>
            <person name="Huebert T."/>
            <person name="Mason A.S."/>
            <person name="Pires J.C."/>
            <person name="Barker G."/>
            <person name="Moore J."/>
            <person name="Walley P.G."/>
            <person name="Manoli S."/>
            <person name="Batley J."/>
            <person name="Edwards D."/>
            <person name="Nelson M.N."/>
            <person name="Wang X."/>
            <person name="Paterson A.H."/>
            <person name="King G."/>
            <person name="Bancroft I."/>
            <person name="Chalhoub B."/>
            <person name="Sharpe A.G."/>
        </authorList>
    </citation>
    <scope>NUCLEOTIDE SEQUENCE</scope>
    <source>
        <strain evidence="2 3">cv. TO1000</strain>
    </source>
</reference>
<dbReference type="HOGENOM" id="CLU_017414_0_2_1"/>
<dbReference type="Proteomes" id="UP000032141">
    <property type="component" value="Chromosome C1"/>
</dbReference>
<evidence type="ECO:0008006" key="4">
    <source>
        <dbReference type="Google" id="ProtNLM"/>
    </source>
</evidence>
<organism evidence="2 3">
    <name type="scientific">Brassica oleracea var. oleracea</name>
    <dbReference type="NCBI Taxonomy" id="109376"/>
    <lineage>
        <taxon>Eukaryota</taxon>
        <taxon>Viridiplantae</taxon>
        <taxon>Streptophyta</taxon>
        <taxon>Embryophyta</taxon>
        <taxon>Tracheophyta</taxon>
        <taxon>Spermatophyta</taxon>
        <taxon>Magnoliopsida</taxon>
        <taxon>eudicotyledons</taxon>
        <taxon>Gunneridae</taxon>
        <taxon>Pentapetalae</taxon>
        <taxon>rosids</taxon>
        <taxon>malvids</taxon>
        <taxon>Brassicales</taxon>
        <taxon>Brassicaceae</taxon>
        <taxon>Brassiceae</taxon>
        <taxon>Brassica</taxon>
    </lineage>
</organism>
<accession>A0A0D3A9E6</accession>
<feature type="region of interest" description="Disordered" evidence="1">
    <location>
        <begin position="384"/>
        <end position="439"/>
    </location>
</feature>
<feature type="compositionally biased region" description="Basic and acidic residues" evidence="1">
    <location>
        <begin position="407"/>
        <end position="417"/>
    </location>
</feature>
<sequence>MTDTTCVTEKVEVLILKVNENEMLRDEECRPRNNTGQLINAEGEVLDVIDVAKTDDFDLNRECLFSQLQPRSLTCWEDIKSVFLNKFLYEAATTRHRKFDDMLDKMIKGREKELMSRFSQMLGIVYTEPNEESETMNAQIENADIESTDVSSYYPSQDVEKEITVENFLELEEFLELEDREQLGDFDSSREVIMEDFLELEEWLDSEQKLDDERNVKRKDLETSSKISIDRQQRDEIDRHPPYIADQLPPYIIDRHPLDSIELHPPDCIDRHPWLDELPGYIVELEPVEERMYMSKASHLAFPKHQRPPIWTEEAVGFHKRVKMIHDHVKILVPCDVFEAESPIPPDKSIQLSSYSGVFNDHICVENSQRRGLRFSGEVDNGPIVEVSSDTNKPASIDITTSPSIDTGRESEQNESKRKVHSNNGTVAAPSDTVARTSTDTVKGNRYEEYEFCTSIDRQPAGVARQSITSIDRHLTVLNDTHINGSTSPAATDGNSFPSIDS</sequence>
<proteinExistence type="predicted"/>
<dbReference type="AlphaFoldDB" id="A0A0D3A9E6"/>
<dbReference type="eggNOG" id="ENOG502T1N5">
    <property type="taxonomic scope" value="Eukaryota"/>
</dbReference>
<feature type="region of interest" description="Disordered" evidence="1">
    <location>
        <begin position="482"/>
        <end position="502"/>
    </location>
</feature>
<evidence type="ECO:0000313" key="2">
    <source>
        <dbReference type="EnsemblPlants" id="Bo1g078760.1"/>
    </source>
</evidence>
<keyword evidence="3" id="KW-1185">Reference proteome</keyword>
<evidence type="ECO:0000256" key="1">
    <source>
        <dbReference type="SAM" id="MobiDB-lite"/>
    </source>
</evidence>
<feature type="compositionally biased region" description="Polar residues" evidence="1">
    <location>
        <begin position="388"/>
        <end position="405"/>
    </location>
</feature>
<dbReference type="EnsemblPlants" id="Bo1g078760.1">
    <property type="protein sequence ID" value="Bo1g078760.1"/>
    <property type="gene ID" value="Bo1g078760"/>
</dbReference>
<reference evidence="2" key="2">
    <citation type="submission" date="2015-03" db="UniProtKB">
        <authorList>
            <consortium name="EnsemblPlants"/>
        </authorList>
    </citation>
    <scope>IDENTIFICATION</scope>
</reference>
<evidence type="ECO:0000313" key="3">
    <source>
        <dbReference type="Proteomes" id="UP000032141"/>
    </source>
</evidence>
<protein>
    <recommendedName>
        <fullName evidence="4">Retrotransposon gag domain-containing protein</fullName>
    </recommendedName>
</protein>